<protein>
    <submittedName>
        <fullName evidence="1">Uncharacterized protein</fullName>
    </submittedName>
</protein>
<dbReference type="RefSeq" id="WP_200612491.1">
    <property type="nucleotide sequence ID" value="NZ_JAEHHL010000010.1"/>
</dbReference>
<reference evidence="1" key="1">
    <citation type="submission" date="2020-12" db="EMBL/GenBank/DDBJ databases">
        <title>Bacterial taxonomy.</title>
        <authorList>
            <person name="Pan X."/>
        </authorList>
    </citation>
    <scope>NUCLEOTIDE SEQUENCE</scope>
    <source>
        <strain evidence="1">M0105</strain>
    </source>
</reference>
<accession>A0A8J7M9V5</accession>
<gene>
    <name evidence="1" type="ORF">H0I76_16755</name>
</gene>
<sequence>MNHRFESFSGSTDRIAEFDAAGGLLREYAWLDDKPLAVIEDGRTFHVRLRTRSAGRCSRPR</sequence>
<comment type="caution">
    <text evidence="1">The sequence shown here is derived from an EMBL/GenBank/DDBJ whole genome shotgun (WGS) entry which is preliminary data.</text>
</comment>
<name>A0A8J7M9V5_9RHOB</name>
<dbReference type="EMBL" id="JAEHHL010000010">
    <property type="protein sequence ID" value="MBK0400853.1"/>
    <property type="molecule type" value="Genomic_DNA"/>
</dbReference>
<proteinExistence type="predicted"/>
<dbReference type="AlphaFoldDB" id="A0A8J7M9V5"/>
<dbReference type="Proteomes" id="UP000655420">
    <property type="component" value="Unassembled WGS sequence"/>
</dbReference>
<evidence type="ECO:0000313" key="2">
    <source>
        <dbReference type="Proteomes" id="UP000655420"/>
    </source>
</evidence>
<organism evidence="1 2">
    <name type="scientific">Thermohalobaculum xanthum</name>
    <dbReference type="NCBI Taxonomy" id="2753746"/>
    <lineage>
        <taxon>Bacteria</taxon>
        <taxon>Pseudomonadati</taxon>
        <taxon>Pseudomonadota</taxon>
        <taxon>Alphaproteobacteria</taxon>
        <taxon>Rhodobacterales</taxon>
        <taxon>Paracoccaceae</taxon>
        <taxon>Thermohalobaculum</taxon>
    </lineage>
</organism>
<evidence type="ECO:0000313" key="1">
    <source>
        <dbReference type="EMBL" id="MBK0400853.1"/>
    </source>
</evidence>
<keyword evidence="2" id="KW-1185">Reference proteome</keyword>